<gene>
    <name evidence="3" type="ORF">BQ8794_140217</name>
</gene>
<feature type="transmembrane region" description="Helical" evidence="1">
    <location>
        <begin position="174"/>
        <end position="193"/>
    </location>
</feature>
<dbReference type="InterPro" id="IPR002656">
    <property type="entry name" value="Acyl_transf_3_dom"/>
</dbReference>
<feature type="transmembrane region" description="Helical" evidence="1">
    <location>
        <begin position="90"/>
        <end position="112"/>
    </location>
</feature>
<feature type="transmembrane region" description="Helical" evidence="1">
    <location>
        <begin position="333"/>
        <end position="352"/>
    </location>
</feature>
<organism evidence="3 4">
    <name type="scientific">Mesorhizobium prunaredense</name>
    <dbReference type="NCBI Taxonomy" id="1631249"/>
    <lineage>
        <taxon>Bacteria</taxon>
        <taxon>Pseudomonadati</taxon>
        <taxon>Pseudomonadota</taxon>
        <taxon>Alphaproteobacteria</taxon>
        <taxon>Hyphomicrobiales</taxon>
        <taxon>Phyllobacteriaceae</taxon>
        <taxon>Mesorhizobium</taxon>
    </lineage>
</organism>
<keyword evidence="1" id="KW-1133">Transmembrane helix</keyword>
<dbReference type="GO" id="GO:0016020">
    <property type="term" value="C:membrane"/>
    <property type="evidence" value="ECO:0007669"/>
    <property type="project" value="TreeGrafter"/>
</dbReference>
<evidence type="ECO:0000259" key="2">
    <source>
        <dbReference type="Pfam" id="PF01757"/>
    </source>
</evidence>
<evidence type="ECO:0000313" key="4">
    <source>
        <dbReference type="Proteomes" id="UP000188388"/>
    </source>
</evidence>
<reference evidence="4" key="1">
    <citation type="submission" date="2017-01" db="EMBL/GenBank/DDBJ databases">
        <authorList>
            <person name="Brunel B."/>
        </authorList>
    </citation>
    <scope>NUCLEOTIDE SEQUENCE [LARGE SCALE GENOMIC DNA]</scope>
</reference>
<feature type="transmembrane region" description="Helical" evidence="1">
    <location>
        <begin position="140"/>
        <end position="162"/>
    </location>
</feature>
<keyword evidence="4" id="KW-1185">Reference proteome</keyword>
<proteinExistence type="predicted"/>
<dbReference type="InterPro" id="IPR050879">
    <property type="entry name" value="Acyltransferase_3"/>
</dbReference>
<evidence type="ECO:0000256" key="1">
    <source>
        <dbReference type="SAM" id="Phobius"/>
    </source>
</evidence>
<dbReference type="RefSeq" id="WP_167378654.1">
    <property type="nucleotide sequence ID" value="NZ_FTPD01000006.1"/>
</dbReference>
<name>A0A1R3V2E4_9HYPH</name>
<keyword evidence="1" id="KW-0472">Membrane</keyword>
<feature type="transmembrane region" description="Helical" evidence="1">
    <location>
        <begin position="238"/>
        <end position="255"/>
    </location>
</feature>
<keyword evidence="3" id="KW-0012">Acyltransferase</keyword>
<dbReference type="AlphaFoldDB" id="A0A1R3V2E4"/>
<feature type="transmembrane region" description="Helical" evidence="1">
    <location>
        <begin position="205"/>
        <end position="226"/>
    </location>
</feature>
<protein>
    <submittedName>
        <fullName evidence="3">Putative Acyltransferase 3</fullName>
    </submittedName>
</protein>
<dbReference type="GO" id="GO:0016747">
    <property type="term" value="F:acyltransferase activity, transferring groups other than amino-acyl groups"/>
    <property type="evidence" value="ECO:0007669"/>
    <property type="project" value="InterPro"/>
</dbReference>
<dbReference type="PANTHER" id="PTHR23028:SF53">
    <property type="entry name" value="ACYL_TRANSF_3 DOMAIN-CONTAINING PROTEIN"/>
    <property type="match status" value="1"/>
</dbReference>
<dbReference type="PANTHER" id="PTHR23028">
    <property type="entry name" value="ACETYLTRANSFERASE"/>
    <property type="match status" value="1"/>
</dbReference>
<keyword evidence="3" id="KW-0808">Transferase</keyword>
<sequence>MQATADGRNNPWLDLLRSIAIVLVVLRHGEQALHLRTGEPLGVIQTIFMNGWVGVDLFFVLSGYLIARHLVRAGIGSGRFGLARYLVMRVLRIVPAYYAVLLLVAMGAFPLFPVDPNHLGLRVAYHLLFLQDYMPSDINVVFWSLGVEEKFYLLAPLLVLALLRCRSTRLRASLIVLLFCLPIALRTAAYLSLTAPLDYPTFWRLLRSPFHMALEGLVVGVAIAVAEHAGILRLSRRAAALILFAAATLLAIWLGSEDFMARIDPTDAILQPPLIALLAAAMTLGAVGLAGTPMPCSGPFRTLSRLSYSLYLVHYPLIPAAMAVASLTWKPGFWLYYLSFSLCAAMALHLTVERPFLLLKDKLGSRERLKIQGAASNSALLP</sequence>
<dbReference type="GO" id="GO:0000271">
    <property type="term" value="P:polysaccharide biosynthetic process"/>
    <property type="evidence" value="ECO:0007669"/>
    <property type="project" value="TreeGrafter"/>
</dbReference>
<dbReference type="Proteomes" id="UP000188388">
    <property type="component" value="Unassembled WGS sequence"/>
</dbReference>
<feature type="transmembrane region" description="Helical" evidence="1">
    <location>
        <begin position="275"/>
        <end position="296"/>
    </location>
</feature>
<accession>A0A1R3V2E4</accession>
<dbReference type="STRING" id="1631249.BQ8794_140217"/>
<dbReference type="EMBL" id="FTPD01000006">
    <property type="protein sequence ID" value="SIT54072.1"/>
    <property type="molecule type" value="Genomic_DNA"/>
</dbReference>
<evidence type="ECO:0000313" key="3">
    <source>
        <dbReference type="EMBL" id="SIT54072.1"/>
    </source>
</evidence>
<feature type="transmembrane region" description="Helical" evidence="1">
    <location>
        <begin position="49"/>
        <end position="70"/>
    </location>
</feature>
<keyword evidence="1" id="KW-0812">Transmembrane</keyword>
<feature type="transmembrane region" description="Helical" evidence="1">
    <location>
        <begin position="308"/>
        <end position="327"/>
    </location>
</feature>
<dbReference type="Pfam" id="PF01757">
    <property type="entry name" value="Acyl_transf_3"/>
    <property type="match status" value="1"/>
</dbReference>
<feature type="domain" description="Acyltransferase 3" evidence="2">
    <location>
        <begin position="10"/>
        <end position="345"/>
    </location>
</feature>